<feature type="non-terminal residue" evidence="1">
    <location>
        <position position="1"/>
    </location>
</feature>
<protein>
    <submittedName>
        <fullName evidence="1">Uncharacterized protein</fullName>
    </submittedName>
</protein>
<dbReference type="Proteomes" id="UP001634394">
    <property type="component" value="Unassembled WGS sequence"/>
</dbReference>
<organism evidence="1 2">
    <name type="scientific">Sinanodonta woodiana</name>
    <name type="common">Chinese pond mussel</name>
    <name type="synonym">Anodonta woodiana</name>
    <dbReference type="NCBI Taxonomy" id="1069815"/>
    <lineage>
        <taxon>Eukaryota</taxon>
        <taxon>Metazoa</taxon>
        <taxon>Spiralia</taxon>
        <taxon>Lophotrochozoa</taxon>
        <taxon>Mollusca</taxon>
        <taxon>Bivalvia</taxon>
        <taxon>Autobranchia</taxon>
        <taxon>Heteroconchia</taxon>
        <taxon>Palaeoheterodonta</taxon>
        <taxon>Unionida</taxon>
        <taxon>Unionoidea</taxon>
        <taxon>Unionidae</taxon>
        <taxon>Unioninae</taxon>
        <taxon>Sinanodonta</taxon>
    </lineage>
</organism>
<comment type="caution">
    <text evidence="1">The sequence shown here is derived from an EMBL/GenBank/DDBJ whole genome shotgun (WGS) entry which is preliminary data.</text>
</comment>
<name>A0ABD3XZT5_SINWO</name>
<accession>A0ABD3XZT5</accession>
<gene>
    <name evidence="1" type="ORF">ACJMK2_003308</name>
</gene>
<proteinExistence type="predicted"/>
<keyword evidence="2" id="KW-1185">Reference proteome</keyword>
<evidence type="ECO:0000313" key="1">
    <source>
        <dbReference type="EMBL" id="KAL3891045.1"/>
    </source>
</evidence>
<evidence type="ECO:0000313" key="2">
    <source>
        <dbReference type="Proteomes" id="UP001634394"/>
    </source>
</evidence>
<dbReference type="EMBL" id="JBJQND010000001">
    <property type="protein sequence ID" value="KAL3891045.1"/>
    <property type="molecule type" value="Genomic_DNA"/>
</dbReference>
<feature type="non-terminal residue" evidence="1">
    <location>
        <position position="52"/>
    </location>
</feature>
<sequence length="52" mass="5482">GHLLFTVNGESGTILTTMSIDNMPFLAAGVLSGAGNISSIKVFDENLRQNET</sequence>
<dbReference type="AlphaFoldDB" id="A0ABD3XZT5"/>
<reference evidence="1 2" key="1">
    <citation type="submission" date="2024-11" db="EMBL/GenBank/DDBJ databases">
        <title>Chromosome-level genome assembly of the freshwater bivalve Anodonta woodiana.</title>
        <authorList>
            <person name="Chen X."/>
        </authorList>
    </citation>
    <scope>NUCLEOTIDE SEQUENCE [LARGE SCALE GENOMIC DNA]</scope>
    <source>
        <strain evidence="1">MN2024</strain>
        <tissue evidence="1">Gills</tissue>
    </source>
</reference>